<dbReference type="GO" id="GO:0030490">
    <property type="term" value="P:maturation of SSU-rRNA"/>
    <property type="evidence" value="ECO:0007669"/>
    <property type="project" value="UniProtKB-UniRule"/>
</dbReference>
<keyword evidence="2" id="KW-0963">Cytoplasm</keyword>
<accession>A0A1E3XCJ8</accession>
<dbReference type="Gene3D" id="3.30.300.20">
    <property type="match status" value="1"/>
</dbReference>
<keyword evidence="1 2" id="KW-0690">Ribosome biogenesis</keyword>
<evidence type="ECO:0000313" key="4">
    <source>
        <dbReference type="Proteomes" id="UP000094056"/>
    </source>
</evidence>
<name>A0A1E3XCJ8_9BACT</name>
<evidence type="ECO:0000256" key="1">
    <source>
        <dbReference type="ARBA" id="ARBA00022517"/>
    </source>
</evidence>
<sequence>MTRRLERVGEIIKQEVSKAILYKLRDPRISLVTVTQVKPSPDLRMAKIYVTIHGDESTQNETLNALKHAKGYIQSEMALHLKMRNTPSLTFYLDETEKKSSHILRLIEKAVDEDK</sequence>
<comment type="subcellular location">
    <subcellularLocation>
        <location evidence="2">Cytoplasm</location>
    </subcellularLocation>
</comment>
<comment type="similarity">
    <text evidence="2">Belongs to the RbfA family.</text>
</comment>
<dbReference type="GO" id="GO:0043024">
    <property type="term" value="F:ribosomal small subunit binding"/>
    <property type="evidence" value="ECO:0007669"/>
    <property type="project" value="TreeGrafter"/>
</dbReference>
<protein>
    <recommendedName>
        <fullName evidence="2">Ribosome-binding factor A</fullName>
    </recommendedName>
</protein>
<dbReference type="Proteomes" id="UP000094056">
    <property type="component" value="Unassembled WGS sequence"/>
</dbReference>
<dbReference type="EMBL" id="MAYW01000032">
    <property type="protein sequence ID" value="ODS33319.1"/>
    <property type="molecule type" value="Genomic_DNA"/>
</dbReference>
<reference evidence="3 4" key="1">
    <citation type="submission" date="2016-07" db="EMBL/GenBank/DDBJ databases">
        <title>Draft genome of Scalindua rubra, obtained from a brine-seawater interface in the Red Sea, sheds light on salt adaptation in anammox bacteria.</title>
        <authorList>
            <person name="Speth D.R."/>
            <person name="Lagkouvardos I."/>
            <person name="Wang Y."/>
            <person name="Qian P.-Y."/>
            <person name="Dutilh B.E."/>
            <person name="Jetten M.S."/>
        </authorList>
    </citation>
    <scope>NUCLEOTIDE SEQUENCE [LARGE SCALE GENOMIC DNA]</scope>
    <source>
        <strain evidence="3">BSI-1</strain>
    </source>
</reference>
<dbReference type="PANTHER" id="PTHR33515:SF1">
    <property type="entry name" value="RIBOSOME-BINDING FACTOR A, CHLOROPLASTIC-RELATED"/>
    <property type="match status" value="1"/>
</dbReference>
<proteinExistence type="inferred from homology"/>
<dbReference type="InterPro" id="IPR000238">
    <property type="entry name" value="RbfA"/>
</dbReference>
<dbReference type="PROSITE" id="PS01319">
    <property type="entry name" value="RBFA"/>
    <property type="match status" value="1"/>
</dbReference>
<dbReference type="GO" id="GO:0005829">
    <property type="term" value="C:cytosol"/>
    <property type="evidence" value="ECO:0007669"/>
    <property type="project" value="TreeGrafter"/>
</dbReference>
<dbReference type="AlphaFoldDB" id="A0A1E3XCJ8"/>
<dbReference type="PANTHER" id="PTHR33515">
    <property type="entry name" value="RIBOSOME-BINDING FACTOR A, CHLOROPLASTIC-RELATED"/>
    <property type="match status" value="1"/>
</dbReference>
<dbReference type="InterPro" id="IPR020053">
    <property type="entry name" value="Ribosome-bd_factorA_CS"/>
</dbReference>
<evidence type="ECO:0000313" key="3">
    <source>
        <dbReference type="EMBL" id="ODS33319.1"/>
    </source>
</evidence>
<dbReference type="InterPro" id="IPR015946">
    <property type="entry name" value="KH_dom-like_a/b"/>
</dbReference>
<dbReference type="Pfam" id="PF02033">
    <property type="entry name" value="RBFA"/>
    <property type="match status" value="1"/>
</dbReference>
<organism evidence="3 4">
    <name type="scientific">Candidatus Scalindua rubra</name>
    <dbReference type="NCBI Taxonomy" id="1872076"/>
    <lineage>
        <taxon>Bacteria</taxon>
        <taxon>Pseudomonadati</taxon>
        <taxon>Planctomycetota</taxon>
        <taxon>Candidatus Brocadiia</taxon>
        <taxon>Candidatus Brocadiales</taxon>
        <taxon>Candidatus Scalinduaceae</taxon>
        <taxon>Candidatus Scalindua</taxon>
    </lineage>
</organism>
<evidence type="ECO:0000256" key="2">
    <source>
        <dbReference type="HAMAP-Rule" id="MF_00003"/>
    </source>
</evidence>
<dbReference type="InterPro" id="IPR023799">
    <property type="entry name" value="RbfA_dom_sf"/>
</dbReference>
<dbReference type="SUPFAM" id="SSF89919">
    <property type="entry name" value="Ribosome-binding factor A, RbfA"/>
    <property type="match status" value="1"/>
</dbReference>
<comment type="function">
    <text evidence="2">One of several proteins that assist in the late maturation steps of the functional core of the 30S ribosomal subunit. Associates with free 30S ribosomal subunits (but not with 30S subunits that are part of 70S ribosomes or polysomes). Required for efficient processing of 16S rRNA. May interact with the 5'-terminal helix region of 16S rRNA.</text>
</comment>
<comment type="subunit">
    <text evidence="2">Monomer. Binds 30S ribosomal subunits, but not 50S ribosomal subunits or 70S ribosomes.</text>
</comment>
<comment type="caution">
    <text evidence="3">The sequence shown here is derived from an EMBL/GenBank/DDBJ whole genome shotgun (WGS) entry which is preliminary data.</text>
</comment>
<dbReference type="HAMAP" id="MF_00003">
    <property type="entry name" value="RbfA"/>
    <property type="match status" value="1"/>
</dbReference>
<gene>
    <name evidence="2" type="primary">rbfA</name>
    <name evidence="3" type="ORF">SCARUB_01574</name>
</gene>
<dbReference type="NCBIfam" id="TIGR00082">
    <property type="entry name" value="rbfA"/>
    <property type="match status" value="1"/>
</dbReference>